<reference evidence="2" key="1">
    <citation type="submission" date="2019-04" db="EMBL/GenBank/DDBJ databases">
        <title>Evolution of Biomass-Degrading Anaerobic Consortia Revealed by Metagenomics.</title>
        <authorList>
            <person name="Peng X."/>
        </authorList>
    </citation>
    <scope>NUCLEOTIDE SEQUENCE</scope>
    <source>
        <strain evidence="2">SIG66</strain>
    </source>
</reference>
<evidence type="ECO:0000313" key="3">
    <source>
        <dbReference type="Proteomes" id="UP000725649"/>
    </source>
</evidence>
<organism evidence="2 3">
    <name type="scientific">Candidatus Avelusimicrobium gallicola</name>
    <dbReference type="NCBI Taxonomy" id="2562704"/>
    <lineage>
        <taxon>Bacteria</taxon>
        <taxon>Pseudomonadati</taxon>
        <taxon>Elusimicrobiota</taxon>
        <taxon>Elusimicrobia</taxon>
        <taxon>Elusimicrobiales</taxon>
        <taxon>Elusimicrobiaceae</taxon>
        <taxon>Candidatus Avelusimicrobium</taxon>
    </lineage>
</organism>
<accession>A0A928DPC3</accession>
<gene>
    <name evidence="2" type="ORF">E7027_05035</name>
</gene>
<proteinExistence type="predicted"/>
<keyword evidence="1" id="KW-1133">Transmembrane helix</keyword>
<evidence type="ECO:0000256" key="1">
    <source>
        <dbReference type="SAM" id="Phobius"/>
    </source>
</evidence>
<keyword evidence="1" id="KW-0472">Membrane</keyword>
<dbReference type="InterPro" id="IPR021484">
    <property type="entry name" value="DUF3137"/>
</dbReference>
<dbReference type="Proteomes" id="UP000725649">
    <property type="component" value="Unassembled WGS sequence"/>
</dbReference>
<evidence type="ECO:0000313" key="2">
    <source>
        <dbReference type="EMBL" id="MBE6421477.1"/>
    </source>
</evidence>
<comment type="caution">
    <text evidence="2">The sequence shown here is derived from an EMBL/GenBank/DDBJ whole genome shotgun (WGS) entry which is preliminary data.</text>
</comment>
<protein>
    <submittedName>
        <fullName evidence="2">DUF3137 domain-containing protein</fullName>
    </submittedName>
</protein>
<feature type="transmembrane region" description="Helical" evidence="1">
    <location>
        <begin position="48"/>
        <end position="68"/>
    </location>
</feature>
<dbReference type="Pfam" id="PF11335">
    <property type="entry name" value="DUF3137"/>
    <property type="match status" value="1"/>
</dbReference>
<sequence>MIMKEYREGHKDMDELKNQFEKDYQDFKTHIHTTLQPEMKKIYQPLDWNMICILLFIIMGLGWVSFAFFDGKELLKNVGLPCVFVIVFLLFKSSKMGKDITDFSWQKITEYLGLQLVKDDIHFPEGMHLAWRVGLCEVSNHQSYRMIGKQNGVTVQIVRFFVPLQNSEKSPKEKAGFLVMMDMEKNYPGTTLLVSDSLSAKWKGSFAGLQRVKLEWLAFEEKFDLFCDQERAVRKIFTPDVMTAIYDFAEKFAPVSDSFFAFSEGKICFCCETLSSSLSIFENTAEKEWEELFVSLWFLSHLPAFLHYKLVAKEQK</sequence>
<dbReference type="EMBL" id="SUVG01000005">
    <property type="protein sequence ID" value="MBE6421477.1"/>
    <property type="molecule type" value="Genomic_DNA"/>
</dbReference>
<name>A0A928DPC3_9BACT</name>
<feature type="transmembrane region" description="Helical" evidence="1">
    <location>
        <begin position="74"/>
        <end position="91"/>
    </location>
</feature>
<keyword evidence="1" id="KW-0812">Transmembrane</keyword>
<dbReference type="AlphaFoldDB" id="A0A928DPC3"/>